<protein>
    <submittedName>
        <fullName evidence="1">Uncharacterized protein</fullName>
    </submittedName>
</protein>
<evidence type="ECO:0000313" key="1">
    <source>
        <dbReference type="EMBL" id="CAE7670442.1"/>
    </source>
</evidence>
<feature type="non-terminal residue" evidence="1">
    <location>
        <position position="204"/>
    </location>
</feature>
<dbReference type="OrthoDB" id="446823at2759"/>
<sequence>MALAVSHVRLGTSLRQVGATARLAAKAPFRTSMVTAVRIAHLDVDKHVAILQKLGMKPAETEQKVSKMMANQSLIAGVSIRYLLSESFSHLAKQRTGLANPTFNDMKSAFWLCDDPIGHDIRCPRDGRMGCALVDWIPRLDRREQSHFLSWTWQYSLSDLQSALTSFGGSEAHAQCDIFFYVCFFVNNQFRIILESSQAGSEDL</sequence>
<dbReference type="EMBL" id="CAJNIZ010043837">
    <property type="protein sequence ID" value="CAE7670442.1"/>
    <property type="molecule type" value="Genomic_DNA"/>
</dbReference>
<gene>
    <name evidence="1" type="ORF">SPIL2461_LOCUS18475</name>
</gene>
<proteinExistence type="predicted"/>
<keyword evidence="2" id="KW-1185">Reference proteome</keyword>
<organism evidence="1 2">
    <name type="scientific">Symbiodinium pilosum</name>
    <name type="common">Dinoflagellate</name>
    <dbReference type="NCBI Taxonomy" id="2952"/>
    <lineage>
        <taxon>Eukaryota</taxon>
        <taxon>Sar</taxon>
        <taxon>Alveolata</taxon>
        <taxon>Dinophyceae</taxon>
        <taxon>Suessiales</taxon>
        <taxon>Symbiodiniaceae</taxon>
        <taxon>Symbiodinium</taxon>
    </lineage>
</organism>
<dbReference type="AlphaFoldDB" id="A0A812WB82"/>
<name>A0A812WB82_SYMPI</name>
<evidence type="ECO:0000313" key="2">
    <source>
        <dbReference type="Proteomes" id="UP000649617"/>
    </source>
</evidence>
<comment type="caution">
    <text evidence="1">The sequence shown here is derived from an EMBL/GenBank/DDBJ whole genome shotgun (WGS) entry which is preliminary data.</text>
</comment>
<dbReference type="Proteomes" id="UP000649617">
    <property type="component" value="Unassembled WGS sequence"/>
</dbReference>
<accession>A0A812WB82</accession>
<reference evidence="1" key="1">
    <citation type="submission" date="2021-02" db="EMBL/GenBank/DDBJ databases">
        <authorList>
            <person name="Dougan E. K."/>
            <person name="Rhodes N."/>
            <person name="Thang M."/>
            <person name="Chan C."/>
        </authorList>
    </citation>
    <scope>NUCLEOTIDE SEQUENCE</scope>
</reference>